<dbReference type="FunFam" id="3.40.710.10:FF:000024">
    <property type="entry name" value="Penicillin-binding protein 2"/>
    <property type="match status" value="1"/>
</dbReference>
<dbReference type="Pfam" id="PF03717">
    <property type="entry name" value="PBP_dimer"/>
    <property type="match status" value="1"/>
</dbReference>
<evidence type="ECO:0000256" key="9">
    <source>
        <dbReference type="ARBA" id="ARBA00022984"/>
    </source>
</evidence>
<dbReference type="GO" id="GO:0071555">
    <property type="term" value="P:cell wall organization"/>
    <property type="evidence" value="ECO:0007669"/>
    <property type="project" value="UniProtKB-KW"/>
</dbReference>
<dbReference type="Gene3D" id="3.90.1310.10">
    <property type="entry name" value="Penicillin-binding protein 2a (Domain 2)"/>
    <property type="match status" value="1"/>
</dbReference>
<dbReference type="InterPro" id="IPR050515">
    <property type="entry name" value="Beta-lactam/transpept"/>
</dbReference>
<dbReference type="EMBL" id="UOGD01000044">
    <property type="protein sequence ID" value="VAX16084.1"/>
    <property type="molecule type" value="Genomic_DNA"/>
</dbReference>
<feature type="domain" description="Penicillin-binding protein dimerisation" evidence="15">
    <location>
        <begin position="55"/>
        <end position="222"/>
    </location>
</feature>
<keyword evidence="16" id="KW-0121">Carboxypeptidase</keyword>
<evidence type="ECO:0000256" key="7">
    <source>
        <dbReference type="ARBA" id="ARBA00022801"/>
    </source>
</evidence>
<evidence type="ECO:0000256" key="6">
    <source>
        <dbReference type="ARBA" id="ARBA00022692"/>
    </source>
</evidence>
<keyword evidence="11 13" id="KW-0472">Membrane</keyword>
<dbReference type="GO" id="GO:0071972">
    <property type="term" value="F:peptidoglycan L,D-transpeptidase activity"/>
    <property type="evidence" value="ECO:0007669"/>
    <property type="project" value="TreeGrafter"/>
</dbReference>
<evidence type="ECO:0000256" key="3">
    <source>
        <dbReference type="ARBA" id="ARBA00022475"/>
    </source>
</evidence>
<dbReference type="PANTHER" id="PTHR30627:SF2">
    <property type="entry name" value="PEPTIDOGLYCAN D,D-TRANSPEPTIDASE MRDA"/>
    <property type="match status" value="1"/>
</dbReference>
<evidence type="ECO:0000256" key="2">
    <source>
        <dbReference type="ARBA" id="ARBA00004236"/>
    </source>
</evidence>
<accession>A0A3B1BW75</accession>
<evidence type="ECO:0000256" key="13">
    <source>
        <dbReference type="SAM" id="Phobius"/>
    </source>
</evidence>
<dbReference type="GO" id="GO:0008360">
    <property type="term" value="P:regulation of cell shape"/>
    <property type="evidence" value="ECO:0007669"/>
    <property type="project" value="UniProtKB-KW"/>
</dbReference>
<dbReference type="SUPFAM" id="SSF56519">
    <property type="entry name" value="Penicillin binding protein dimerisation domain"/>
    <property type="match status" value="1"/>
</dbReference>
<name>A0A3B1BW75_9ZZZZ</name>
<dbReference type="SUPFAM" id="SSF56601">
    <property type="entry name" value="beta-lactamase/transpeptidase-like"/>
    <property type="match status" value="1"/>
</dbReference>
<evidence type="ECO:0000256" key="1">
    <source>
        <dbReference type="ARBA" id="ARBA00004167"/>
    </source>
</evidence>
<keyword evidence="4" id="KW-0997">Cell inner membrane</keyword>
<evidence type="ECO:0000256" key="4">
    <source>
        <dbReference type="ARBA" id="ARBA00022519"/>
    </source>
</evidence>
<dbReference type="EC" id="3.4.16.4" evidence="16"/>
<evidence type="ECO:0000256" key="10">
    <source>
        <dbReference type="ARBA" id="ARBA00022989"/>
    </source>
</evidence>
<evidence type="ECO:0000256" key="11">
    <source>
        <dbReference type="ARBA" id="ARBA00023136"/>
    </source>
</evidence>
<dbReference type="GO" id="GO:0009002">
    <property type="term" value="F:serine-type D-Ala-D-Ala carboxypeptidase activity"/>
    <property type="evidence" value="ECO:0007669"/>
    <property type="project" value="UniProtKB-EC"/>
</dbReference>
<dbReference type="PANTHER" id="PTHR30627">
    <property type="entry name" value="PEPTIDOGLYCAN D,D-TRANSPEPTIDASE"/>
    <property type="match status" value="1"/>
</dbReference>
<evidence type="ECO:0000256" key="8">
    <source>
        <dbReference type="ARBA" id="ARBA00022960"/>
    </source>
</evidence>
<comment type="subcellular location">
    <subcellularLocation>
        <location evidence="2">Cell membrane</location>
    </subcellularLocation>
    <subcellularLocation>
        <location evidence="1">Membrane</location>
        <topology evidence="1">Single-pass membrane protein</topology>
    </subcellularLocation>
</comment>
<reference evidence="16" key="1">
    <citation type="submission" date="2018-06" db="EMBL/GenBank/DDBJ databases">
        <authorList>
            <person name="Zhirakovskaya E."/>
        </authorList>
    </citation>
    <scope>NUCLEOTIDE SEQUENCE</scope>
</reference>
<keyword evidence="7 16" id="KW-0378">Hydrolase</keyword>
<dbReference type="Gene3D" id="3.40.710.10">
    <property type="entry name" value="DD-peptidase/beta-lactamase superfamily"/>
    <property type="match status" value="1"/>
</dbReference>
<evidence type="ECO:0000259" key="15">
    <source>
        <dbReference type="Pfam" id="PF03717"/>
    </source>
</evidence>
<evidence type="ECO:0000259" key="14">
    <source>
        <dbReference type="Pfam" id="PF00905"/>
    </source>
</evidence>
<keyword evidence="8" id="KW-0133">Cell shape</keyword>
<sequence length="594" mass="66826">MDENYFGSPLRRQIVFFIIIGFFSLQVFQLVRMQLLNRAKYEEKSNENSIKTVVISPARGILYDRNINIMVGNKASFILQITPDNYDKKNTREIETVLGVDSGYIDLILRKNRKYSRYSPRNILRNVSYDVISWVDENKDALPGVDYTVQTQRDYSFGVMSSHAFGYTKEIDQKSLKKSKDIYSMGDYVGASGIEKSYEKYLRGSKGKEFYIVNSRQKVVGRYEGGKEDIPPVKGNDLILTLDKNAQTAAEEAFTEYTGAVVAIEPSTGEILAFVSSPEYDLSKFASVTSSDYWDTLSTDPNKPLFNRATMMRNPPGSTFKMLIAIAALEENIVTPSFTVNCKGGLRFGNRFFKCTHHHGLVNMVSAIERSCNTYFYQLILKVGIDNLYKYSKMFGFGEKTNIDIGHEFKGLIPSREYYDRVYGRGKWTNGNLISLGIGQGEILTTPLQLAKYAALLANFGKTKTPHLVRGYIESQTNRYVPFEFDSVQVNVKKSSFDIVREGMYKVVQGKGTARWIRLKDIAIAGKTGTAQNPHGKDHALFIAFAPYENPKIAVAVIVENVGYGSTYAAPIAKNIIKAYLDPGNKKLNLLGLN</sequence>
<proteinExistence type="predicted"/>
<evidence type="ECO:0000256" key="5">
    <source>
        <dbReference type="ARBA" id="ARBA00022670"/>
    </source>
</evidence>
<keyword evidence="5" id="KW-0645">Protease</keyword>
<dbReference type="InterPro" id="IPR036138">
    <property type="entry name" value="PBP_dimer_sf"/>
</dbReference>
<keyword evidence="9" id="KW-0573">Peptidoglycan synthesis</keyword>
<dbReference type="InterPro" id="IPR012338">
    <property type="entry name" value="Beta-lactam/transpept-like"/>
</dbReference>
<dbReference type="Pfam" id="PF00905">
    <property type="entry name" value="Transpeptidase"/>
    <property type="match status" value="1"/>
</dbReference>
<evidence type="ECO:0000256" key="12">
    <source>
        <dbReference type="ARBA" id="ARBA00023316"/>
    </source>
</evidence>
<keyword evidence="6 13" id="KW-0812">Transmembrane</keyword>
<keyword evidence="12" id="KW-0961">Cell wall biogenesis/degradation</keyword>
<feature type="domain" description="Penicillin-binding protein transpeptidase" evidence="14">
    <location>
        <begin position="259"/>
        <end position="578"/>
    </location>
</feature>
<dbReference type="GO" id="GO:0005886">
    <property type="term" value="C:plasma membrane"/>
    <property type="evidence" value="ECO:0007669"/>
    <property type="project" value="UniProtKB-SubCell"/>
</dbReference>
<dbReference type="GO" id="GO:0006508">
    <property type="term" value="P:proteolysis"/>
    <property type="evidence" value="ECO:0007669"/>
    <property type="project" value="UniProtKB-KW"/>
</dbReference>
<keyword evidence="10 13" id="KW-1133">Transmembrane helix</keyword>
<protein>
    <submittedName>
        <fullName evidence="16">Peptidoglycan D,D-transpeptidase MrdA</fullName>
        <ecNumber evidence="16">3.4.16.4</ecNumber>
    </submittedName>
</protein>
<gene>
    <name evidence="16" type="ORF">MNBD_IGNAVI01-198</name>
</gene>
<dbReference type="GO" id="GO:0009252">
    <property type="term" value="P:peptidoglycan biosynthetic process"/>
    <property type="evidence" value="ECO:0007669"/>
    <property type="project" value="UniProtKB-KW"/>
</dbReference>
<keyword evidence="3" id="KW-1003">Cell membrane</keyword>
<organism evidence="16">
    <name type="scientific">hydrothermal vent metagenome</name>
    <dbReference type="NCBI Taxonomy" id="652676"/>
    <lineage>
        <taxon>unclassified sequences</taxon>
        <taxon>metagenomes</taxon>
        <taxon>ecological metagenomes</taxon>
    </lineage>
</organism>
<feature type="transmembrane region" description="Helical" evidence="13">
    <location>
        <begin position="14"/>
        <end position="31"/>
    </location>
</feature>
<dbReference type="AlphaFoldDB" id="A0A3B1BW75"/>
<dbReference type="Gene3D" id="3.30.1390.30">
    <property type="entry name" value="Penicillin-binding protein 2a, domain 3"/>
    <property type="match status" value="1"/>
</dbReference>
<dbReference type="InterPro" id="IPR005311">
    <property type="entry name" value="PBP_dimer"/>
</dbReference>
<dbReference type="InterPro" id="IPR017790">
    <property type="entry name" value="Penicillin-binding_protein_2"/>
</dbReference>
<dbReference type="InterPro" id="IPR001460">
    <property type="entry name" value="PCN-bd_Tpept"/>
</dbReference>
<evidence type="ECO:0000313" key="16">
    <source>
        <dbReference type="EMBL" id="VAX16084.1"/>
    </source>
</evidence>
<dbReference type="GO" id="GO:0008658">
    <property type="term" value="F:penicillin binding"/>
    <property type="evidence" value="ECO:0007669"/>
    <property type="project" value="InterPro"/>
</dbReference>
<dbReference type="NCBIfam" id="TIGR03423">
    <property type="entry name" value="pbp2_mrdA"/>
    <property type="match status" value="1"/>
</dbReference>